<dbReference type="GO" id="GO:0008757">
    <property type="term" value="F:S-adenosylmethionine-dependent methyltransferase activity"/>
    <property type="evidence" value="ECO:0007669"/>
    <property type="project" value="InterPro"/>
</dbReference>
<dbReference type="PANTHER" id="PTHR43861">
    <property type="entry name" value="TRANS-ACONITATE 2-METHYLTRANSFERASE-RELATED"/>
    <property type="match status" value="1"/>
</dbReference>
<dbReference type="Proteomes" id="UP000004061">
    <property type="component" value="Unassembled WGS sequence"/>
</dbReference>
<evidence type="ECO:0000313" key="3">
    <source>
        <dbReference type="Proteomes" id="UP000004061"/>
    </source>
</evidence>
<dbReference type="SUPFAM" id="SSF53335">
    <property type="entry name" value="S-adenosyl-L-methionine-dependent methyltransferases"/>
    <property type="match status" value="1"/>
</dbReference>
<comment type="caution">
    <text evidence="2">The sequence shown here is derived from an EMBL/GenBank/DDBJ whole genome shotgun (WGS) entry which is preliminary data.</text>
</comment>
<name>B5VYF8_LIMMA</name>
<accession>B5VYF8</accession>
<dbReference type="Pfam" id="PF08241">
    <property type="entry name" value="Methyltransf_11"/>
    <property type="match status" value="1"/>
</dbReference>
<proteinExistence type="predicted"/>
<protein>
    <submittedName>
        <fullName evidence="2">Methyltransferase type 11</fullName>
    </submittedName>
</protein>
<dbReference type="CDD" id="cd02440">
    <property type="entry name" value="AdoMet_MTases"/>
    <property type="match status" value="1"/>
</dbReference>
<dbReference type="GO" id="GO:0032259">
    <property type="term" value="P:methylation"/>
    <property type="evidence" value="ECO:0007669"/>
    <property type="project" value="UniProtKB-KW"/>
</dbReference>
<keyword evidence="2" id="KW-0489">Methyltransferase</keyword>
<dbReference type="AlphaFoldDB" id="B5VYF8"/>
<dbReference type="EMBL" id="ABYK01000009">
    <property type="protein sequence ID" value="EDZ95578.1"/>
    <property type="molecule type" value="Genomic_DNA"/>
</dbReference>
<evidence type="ECO:0000313" key="2">
    <source>
        <dbReference type="EMBL" id="EDZ95578.1"/>
    </source>
</evidence>
<feature type="domain" description="Methyltransferase type 11" evidence="1">
    <location>
        <begin position="59"/>
        <end position="155"/>
    </location>
</feature>
<dbReference type="Gene3D" id="3.40.50.150">
    <property type="entry name" value="Vaccinia Virus protein VP39"/>
    <property type="match status" value="1"/>
</dbReference>
<organism evidence="2 3">
    <name type="scientific">Limnospira maxima CS-328</name>
    <dbReference type="NCBI Taxonomy" id="513049"/>
    <lineage>
        <taxon>Bacteria</taxon>
        <taxon>Bacillati</taxon>
        <taxon>Cyanobacteriota</taxon>
        <taxon>Cyanophyceae</taxon>
        <taxon>Oscillatoriophycideae</taxon>
        <taxon>Oscillatoriales</taxon>
        <taxon>Sirenicapillariaceae</taxon>
        <taxon>Limnospira</taxon>
    </lineage>
</organism>
<keyword evidence="2" id="KW-0808">Transferase</keyword>
<reference evidence="2 3" key="1">
    <citation type="journal article" date="2011" name="Appl. Environ. Microbiol.">
        <title>Contribution of a Sodium Ion Gradient to Energy Conservation during Fermentation in the Cyanobacterium Arthrospira (Spirulina) maxima CS-328.</title>
        <authorList>
            <person name="Carrieri D."/>
            <person name="Ananyev G."/>
            <person name="Lenz O."/>
            <person name="Bryant D.A."/>
            <person name="Dismukes G.C."/>
        </authorList>
    </citation>
    <scope>NUCLEOTIDE SEQUENCE [LARGE SCALE GENOMIC DNA]</scope>
    <source>
        <strain evidence="2 3">CS-328</strain>
    </source>
</reference>
<gene>
    <name evidence="2" type="ORF">AmaxDRAFT_1550</name>
</gene>
<evidence type="ECO:0000259" key="1">
    <source>
        <dbReference type="Pfam" id="PF08241"/>
    </source>
</evidence>
<dbReference type="InterPro" id="IPR013216">
    <property type="entry name" value="Methyltransf_11"/>
</dbReference>
<sequence length="248" mass="27861">MTEYNVYSDTYTKHLQKLKNVLASDKAYEQAIGGNFLAVGQLELGLLRQQGLKPGQMVIDVGCGSGRLAGPLAGIPDIRYLGIDLVQDLLDYARKICNRNDWQFVKVKSLSIPASDQVADFVVFFSVLTHLRHEDSYKYLAEANRVLKPGGCIIISFLEFRIPSHWSVFEEMLKNPDPHKHIDQFIDRDAIRAWTQHLGLNIDAIHDGDKPHIPLLSTITWDDGRSQTSLGNLGQSVAILRKPLNQNL</sequence>
<dbReference type="InterPro" id="IPR029063">
    <property type="entry name" value="SAM-dependent_MTases_sf"/>
</dbReference>
<dbReference type="RefSeq" id="WP_006668766.1">
    <property type="nucleotide sequence ID" value="NZ_ABYK01000009.1"/>
</dbReference>
<keyword evidence="3" id="KW-1185">Reference proteome</keyword>